<dbReference type="CDD" id="cd06550">
    <property type="entry name" value="TM_ABC_iron-siderophores_like"/>
    <property type="match status" value="1"/>
</dbReference>
<feature type="transmembrane region" description="Helical" evidence="9">
    <location>
        <begin position="124"/>
        <end position="145"/>
    </location>
</feature>
<evidence type="ECO:0000256" key="8">
    <source>
        <dbReference type="SAM" id="MobiDB-lite"/>
    </source>
</evidence>
<reference evidence="10 11" key="1">
    <citation type="submission" date="2016-10" db="EMBL/GenBank/DDBJ databases">
        <authorList>
            <person name="de Groot N.N."/>
        </authorList>
    </citation>
    <scope>NUCLEOTIDE SEQUENCE [LARGE SCALE GENOMIC DNA]</scope>
    <source>
        <strain evidence="10 11">KPR-7B</strain>
    </source>
</reference>
<evidence type="ECO:0000256" key="4">
    <source>
        <dbReference type="ARBA" id="ARBA00022475"/>
    </source>
</evidence>
<keyword evidence="4" id="KW-1003">Cell membrane</keyword>
<evidence type="ECO:0000256" key="6">
    <source>
        <dbReference type="ARBA" id="ARBA00022989"/>
    </source>
</evidence>
<evidence type="ECO:0000256" key="7">
    <source>
        <dbReference type="ARBA" id="ARBA00023136"/>
    </source>
</evidence>
<feature type="transmembrane region" description="Helical" evidence="9">
    <location>
        <begin position="182"/>
        <end position="202"/>
    </location>
</feature>
<gene>
    <name evidence="10" type="ORF">SAMN04487766_11531</name>
</gene>
<keyword evidence="3" id="KW-0813">Transport</keyword>
<dbReference type="InterPro" id="IPR037294">
    <property type="entry name" value="ABC_BtuC-like"/>
</dbReference>
<protein>
    <submittedName>
        <fullName evidence="10">Iron complex transport system permease protein</fullName>
    </submittedName>
</protein>
<feature type="transmembrane region" description="Helical" evidence="9">
    <location>
        <begin position="92"/>
        <end position="112"/>
    </location>
</feature>
<proteinExistence type="inferred from homology"/>
<dbReference type="PANTHER" id="PTHR30472">
    <property type="entry name" value="FERRIC ENTEROBACTIN TRANSPORT SYSTEM PERMEASE PROTEIN"/>
    <property type="match status" value="1"/>
</dbReference>
<dbReference type="RefSeq" id="WP_218123064.1">
    <property type="nucleotide sequence ID" value="NZ_FNHU01000015.1"/>
</dbReference>
<evidence type="ECO:0000256" key="9">
    <source>
        <dbReference type="SAM" id="Phobius"/>
    </source>
</evidence>
<dbReference type="Pfam" id="PF01032">
    <property type="entry name" value="FecCD"/>
    <property type="match status" value="1"/>
</dbReference>
<evidence type="ECO:0000256" key="1">
    <source>
        <dbReference type="ARBA" id="ARBA00004651"/>
    </source>
</evidence>
<feature type="transmembrane region" description="Helical" evidence="9">
    <location>
        <begin position="311"/>
        <end position="330"/>
    </location>
</feature>
<evidence type="ECO:0000256" key="5">
    <source>
        <dbReference type="ARBA" id="ARBA00022692"/>
    </source>
</evidence>
<dbReference type="AlphaFoldDB" id="A0A1G9Z266"/>
<dbReference type="EMBL" id="FNHU01000015">
    <property type="protein sequence ID" value="SDN14813.1"/>
    <property type="molecule type" value="Genomic_DNA"/>
</dbReference>
<keyword evidence="7 9" id="KW-0472">Membrane</keyword>
<organism evidence="10 11">
    <name type="scientific">Actinomyces ruminicola</name>
    <dbReference type="NCBI Taxonomy" id="332524"/>
    <lineage>
        <taxon>Bacteria</taxon>
        <taxon>Bacillati</taxon>
        <taxon>Actinomycetota</taxon>
        <taxon>Actinomycetes</taxon>
        <taxon>Actinomycetales</taxon>
        <taxon>Actinomycetaceae</taxon>
        <taxon>Actinomyces</taxon>
    </lineage>
</organism>
<feature type="compositionally biased region" description="Pro residues" evidence="8">
    <location>
        <begin position="1"/>
        <end position="10"/>
    </location>
</feature>
<feature type="transmembrane region" description="Helical" evidence="9">
    <location>
        <begin position="222"/>
        <end position="249"/>
    </location>
</feature>
<dbReference type="GO" id="GO:0022857">
    <property type="term" value="F:transmembrane transporter activity"/>
    <property type="evidence" value="ECO:0007669"/>
    <property type="project" value="InterPro"/>
</dbReference>
<dbReference type="FunFam" id="1.10.3470.10:FF:000001">
    <property type="entry name" value="Vitamin B12 ABC transporter permease BtuC"/>
    <property type="match status" value="1"/>
</dbReference>
<keyword evidence="6 9" id="KW-1133">Transmembrane helix</keyword>
<accession>A0A1G9Z266</accession>
<evidence type="ECO:0000256" key="2">
    <source>
        <dbReference type="ARBA" id="ARBA00007935"/>
    </source>
</evidence>
<dbReference type="SUPFAM" id="SSF81345">
    <property type="entry name" value="ABC transporter involved in vitamin B12 uptake, BtuC"/>
    <property type="match status" value="1"/>
</dbReference>
<feature type="transmembrane region" description="Helical" evidence="9">
    <location>
        <begin position="342"/>
        <end position="361"/>
    </location>
</feature>
<evidence type="ECO:0000313" key="11">
    <source>
        <dbReference type="Proteomes" id="UP000199671"/>
    </source>
</evidence>
<feature type="transmembrane region" description="Helical" evidence="9">
    <location>
        <begin position="151"/>
        <end position="170"/>
    </location>
</feature>
<name>A0A1G9Z266_9ACTO</name>
<evidence type="ECO:0000313" key="10">
    <source>
        <dbReference type="EMBL" id="SDN14813.1"/>
    </source>
</evidence>
<dbReference type="GO" id="GO:0033214">
    <property type="term" value="P:siderophore-iron import into cell"/>
    <property type="evidence" value="ECO:0007669"/>
    <property type="project" value="TreeGrafter"/>
</dbReference>
<feature type="transmembrane region" description="Helical" evidence="9">
    <location>
        <begin position="270"/>
        <end position="291"/>
    </location>
</feature>
<dbReference type="InterPro" id="IPR000522">
    <property type="entry name" value="ABC_transptr_permease_BtuC"/>
</dbReference>
<feature type="transmembrane region" description="Helical" evidence="9">
    <location>
        <begin position="42"/>
        <end position="64"/>
    </location>
</feature>
<dbReference type="PANTHER" id="PTHR30472:SF1">
    <property type="entry name" value="FE(3+) DICITRATE TRANSPORT SYSTEM PERMEASE PROTEIN FECC-RELATED"/>
    <property type="match status" value="1"/>
</dbReference>
<comment type="similarity">
    <text evidence="2">Belongs to the binding-protein-dependent transport system permease family. FecCD subfamily.</text>
</comment>
<sequence>MTVRPSPAPPTSSGGPALAPPEPSRPCGTTAARPGARPRRPLLALVVVLGLLALAVGCSIAFGARVVGIGEILDGLAGRGESLGALAVAERLPRTATALIAGAALGASGALMQAVTRNPIADPGILGINTGASLAIVSAIAFAHISSLWEYLWVAMAGAAITAVAVYAIGSLGPGGATPVKLALAGVATSAALSSLISAIMLPRAEGLTDFRFWQVGSLGRGTWASLSTTAPFLLVAAALAAAVARPLNSLALGEEMAVGLGVRVGRTRLLAAAAGVIACATTTALAGPIGFVGLMVPHAVRMLVGPDNRWLLPLSALGGAALLTFADVLGRVIARPGEVGVGVVTAFVGAPVLIAIARGAKVREL</sequence>
<dbReference type="Gene3D" id="1.10.3470.10">
    <property type="entry name" value="ABC transporter involved in vitamin B12 uptake, BtuC"/>
    <property type="match status" value="1"/>
</dbReference>
<dbReference type="Proteomes" id="UP000199671">
    <property type="component" value="Unassembled WGS sequence"/>
</dbReference>
<comment type="subcellular location">
    <subcellularLocation>
        <location evidence="1">Cell membrane</location>
        <topology evidence="1">Multi-pass membrane protein</topology>
    </subcellularLocation>
</comment>
<dbReference type="GO" id="GO:0005886">
    <property type="term" value="C:plasma membrane"/>
    <property type="evidence" value="ECO:0007669"/>
    <property type="project" value="UniProtKB-SubCell"/>
</dbReference>
<feature type="region of interest" description="Disordered" evidence="8">
    <location>
        <begin position="1"/>
        <end position="35"/>
    </location>
</feature>
<evidence type="ECO:0000256" key="3">
    <source>
        <dbReference type="ARBA" id="ARBA00022448"/>
    </source>
</evidence>
<keyword evidence="5 9" id="KW-0812">Transmembrane</keyword>